<accession>A0A8H3M8D1</accession>
<organism evidence="2 3">
    <name type="scientific">Rhizophagus clarus</name>
    <dbReference type="NCBI Taxonomy" id="94130"/>
    <lineage>
        <taxon>Eukaryota</taxon>
        <taxon>Fungi</taxon>
        <taxon>Fungi incertae sedis</taxon>
        <taxon>Mucoromycota</taxon>
        <taxon>Glomeromycotina</taxon>
        <taxon>Glomeromycetes</taxon>
        <taxon>Glomerales</taxon>
        <taxon>Glomeraceae</taxon>
        <taxon>Rhizophagus</taxon>
    </lineage>
</organism>
<proteinExistence type="predicted"/>
<feature type="transmembrane region" description="Helical" evidence="1">
    <location>
        <begin position="47"/>
        <end position="73"/>
    </location>
</feature>
<evidence type="ECO:0000313" key="2">
    <source>
        <dbReference type="EMBL" id="GES98369.1"/>
    </source>
</evidence>
<evidence type="ECO:0000256" key="1">
    <source>
        <dbReference type="SAM" id="Phobius"/>
    </source>
</evidence>
<comment type="caution">
    <text evidence="2">The sequence shown here is derived from an EMBL/GenBank/DDBJ whole genome shotgun (WGS) entry which is preliminary data.</text>
</comment>
<dbReference type="OrthoDB" id="2345119at2759"/>
<feature type="transmembrane region" description="Helical" evidence="1">
    <location>
        <begin position="125"/>
        <end position="145"/>
    </location>
</feature>
<feature type="transmembrane region" description="Helical" evidence="1">
    <location>
        <begin position="93"/>
        <end position="113"/>
    </location>
</feature>
<evidence type="ECO:0000313" key="3">
    <source>
        <dbReference type="Proteomes" id="UP000615446"/>
    </source>
</evidence>
<protein>
    <submittedName>
        <fullName evidence="2">Uncharacterized protein</fullName>
    </submittedName>
</protein>
<dbReference type="EMBL" id="BLAL01000266">
    <property type="protein sequence ID" value="GES98369.1"/>
    <property type="molecule type" value="Genomic_DNA"/>
</dbReference>
<dbReference type="Proteomes" id="UP000615446">
    <property type="component" value="Unassembled WGS sequence"/>
</dbReference>
<dbReference type="AlphaFoldDB" id="A0A8H3M8D1"/>
<keyword evidence="1" id="KW-1133">Transmembrane helix</keyword>
<gene>
    <name evidence="2" type="ORF">RCL2_002492300</name>
</gene>
<feature type="transmembrane region" description="Helical" evidence="1">
    <location>
        <begin position="177"/>
        <end position="200"/>
    </location>
</feature>
<sequence>MVKVTLEEYDALDIIKILVAVNELILQELARTDCGSASYHLRVAKKIYFRSCVIGCMSVPLVLLMLICPALDVAKIIIFDHTDGELKLYDIEYAYLSYSFLMVVILLCCTICIARGFNKMVENSVRSLSCFLPFIWISVLVIYTISTRNELGDIPFFCPQDYNYKSPTIRLACKIRAANLICMWSFTIYIMFFLIILLVLPSEDNNAKVDKVDKVYGRIEQVYSKDDDIDNEVKKDKSMNV</sequence>
<keyword evidence="1" id="KW-0812">Transmembrane</keyword>
<name>A0A8H3M8D1_9GLOM</name>
<reference evidence="2" key="1">
    <citation type="submission" date="2019-10" db="EMBL/GenBank/DDBJ databases">
        <title>Conservation and host-specific expression of non-tandemly repeated heterogenous ribosome RNA gene in arbuscular mycorrhizal fungi.</title>
        <authorList>
            <person name="Maeda T."/>
            <person name="Kobayashi Y."/>
            <person name="Nakagawa T."/>
            <person name="Ezawa T."/>
            <person name="Yamaguchi K."/>
            <person name="Bino T."/>
            <person name="Nishimoto Y."/>
            <person name="Shigenobu S."/>
            <person name="Kawaguchi M."/>
        </authorList>
    </citation>
    <scope>NUCLEOTIDE SEQUENCE</scope>
    <source>
        <strain evidence="2">HR1</strain>
    </source>
</reference>
<keyword evidence="1" id="KW-0472">Membrane</keyword>